<dbReference type="PATRIC" id="fig|1231190.3.peg.582"/>
<dbReference type="Proteomes" id="UP000007374">
    <property type="component" value="Unassembled WGS sequence"/>
</dbReference>
<dbReference type="EMBL" id="AMSI01000002">
    <property type="protein sequence ID" value="EKF43698.1"/>
    <property type="molecule type" value="Genomic_DNA"/>
</dbReference>
<keyword evidence="2" id="KW-1185">Reference proteome</keyword>
<reference evidence="1 2" key="1">
    <citation type="journal article" date="2012" name="J. Bacteriol.">
        <title>Genome Sequence of Nitratireductor indicus Type Strain C115.</title>
        <authorList>
            <person name="Lai Q."/>
            <person name="Li G."/>
            <person name="Yu Z."/>
            <person name="Shao Z."/>
        </authorList>
    </citation>
    <scope>NUCLEOTIDE SEQUENCE [LARGE SCALE GENOMIC DNA]</scope>
    <source>
        <strain evidence="1 2">C115</strain>
    </source>
</reference>
<organism evidence="1 2">
    <name type="scientific">Nitratireductor indicus C115</name>
    <dbReference type="NCBI Taxonomy" id="1231190"/>
    <lineage>
        <taxon>Bacteria</taxon>
        <taxon>Pseudomonadati</taxon>
        <taxon>Pseudomonadota</taxon>
        <taxon>Alphaproteobacteria</taxon>
        <taxon>Hyphomicrobiales</taxon>
        <taxon>Phyllobacteriaceae</taxon>
        <taxon>Nitratireductor</taxon>
    </lineage>
</organism>
<name>K2N8A5_9HYPH</name>
<comment type="caution">
    <text evidence="1">The sequence shown here is derived from an EMBL/GenBank/DDBJ whole genome shotgun (WGS) entry which is preliminary data.</text>
</comment>
<accession>K2N8A5</accession>
<dbReference type="AlphaFoldDB" id="K2N8A5"/>
<sequence length="42" mass="4744">MPSRASKVKGTRYLDIDEDDGLDEAQISAWIEQTIRLPGVRL</sequence>
<gene>
    <name evidence="1" type="ORF">NA8A_02760</name>
</gene>
<evidence type="ECO:0000313" key="2">
    <source>
        <dbReference type="Proteomes" id="UP000007374"/>
    </source>
</evidence>
<dbReference type="STRING" id="721133.SAMN05216176_11639"/>
<protein>
    <submittedName>
        <fullName evidence="1">Uncharacterized protein</fullName>
    </submittedName>
</protein>
<proteinExistence type="predicted"/>
<evidence type="ECO:0000313" key="1">
    <source>
        <dbReference type="EMBL" id="EKF43698.1"/>
    </source>
</evidence>